<sequence length="120" mass="14556">MARRARDSRQQSERVVEERYEHVLIVCEGEKTEPNYFKELRKEYRLSVVNIHVISADGSDPVSVVRTARRRQQERRKQRKMPYDRIWCVFDRDEHANFHDACRQLDDLKKHGFRTARSWP</sequence>
<dbReference type="EMBL" id="CAADHB010000004">
    <property type="protein sequence ID" value="VFK77957.1"/>
    <property type="molecule type" value="Genomic_DNA"/>
</dbReference>
<name>A0A451BI47_9GAMM</name>
<gene>
    <name evidence="1" type="ORF">BECKSD772D_GA0070982_100426</name>
</gene>
<accession>A0A451BI47</accession>
<dbReference type="Pfam" id="PF13707">
    <property type="entry name" value="RloB"/>
    <property type="match status" value="1"/>
</dbReference>
<evidence type="ECO:0000313" key="1">
    <source>
        <dbReference type="EMBL" id="VFK77957.1"/>
    </source>
</evidence>
<reference evidence="1" key="1">
    <citation type="submission" date="2019-02" db="EMBL/GenBank/DDBJ databases">
        <authorList>
            <person name="Gruber-Vodicka R. H."/>
            <person name="Seah K. B. B."/>
        </authorList>
    </citation>
    <scope>NUCLEOTIDE SEQUENCE</scope>
    <source>
        <strain evidence="1">BECK_S127</strain>
    </source>
</reference>
<proteinExistence type="predicted"/>
<organism evidence="1">
    <name type="scientific">Candidatus Kentrum sp. SD</name>
    <dbReference type="NCBI Taxonomy" id="2126332"/>
    <lineage>
        <taxon>Bacteria</taxon>
        <taxon>Pseudomonadati</taxon>
        <taxon>Pseudomonadota</taxon>
        <taxon>Gammaproteobacteria</taxon>
        <taxon>Candidatus Kentrum</taxon>
    </lineage>
</organism>
<dbReference type="AlphaFoldDB" id="A0A451BI47"/>
<dbReference type="InterPro" id="IPR025591">
    <property type="entry name" value="RloB"/>
</dbReference>
<protein>
    <submittedName>
        <fullName evidence="1">RloB-like protein</fullName>
    </submittedName>
</protein>